<gene>
    <name evidence="2" type="ORF">FOMG_17796</name>
</gene>
<dbReference type="Proteomes" id="UP000030703">
    <property type="component" value="Unassembled WGS sequence"/>
</dbReference>
<proteinExistence type="predicted"/>
<dbReference type="InterPro" id="IPR029526">
    <property type="entry name" value="PGBD"/>
</dbReference>
<name>W9Z1A3_FUSOX</name>
<protein>
    <recommendedName>
        <fullName evidence="1">PiggyBac transposable element-derived protein domain-containing protein</fullName>
    </recommendedName>
</protein>
<reference evidence="2" key="1">
    <citation type="submission" date="2012-04" db="EMBL/GenBank/DDBJ databases">
        <title>The Genome Sequence of Fusarium oxysporum melonis.</title>
        <authorList>
            <consortium name="The Broad Institute Genome Sequencing Platform"/>
            <person name="Ma L.-J."/>
            <person name="Gale L.R."/>
            <person name="Schwartz D.C."/>
            <person name="Zhou S."/>
            <person name="Corby-Kistler H."/>
            <person name="Young S.K."/>
            <person name="Zeng Q."/>
            <person name="Gargeya S."/>
            <person name="Fitzgerald M."/>
            <person name="Haas B."/>
            <person name="Abouelleil A."/>
            <person name="Alvarado L."/>
            <person name="Arachchi H.M."/>
            <person name="Berlin A."/>
            <person name="Brown A."/>
            <person name="Chapman S.B."/>
            <person name="Chen Z."/>
            <person name="Dunbar C."/>
            <person name="Freedman E."/>
            <person name="Gearin G."/>
            <person name="Goldberg J."/>
            <person name="Griggs A."/>
            <person name="Gujja S."/>
            <person name="Heiman D."/>
            <person name="Howarth C."/>
            <person name="Larson L."/>
            <person name="Lui A."/>
            <person name="MacDonald P.J.P."/>
            <person name="Montmayeur A."/>
            <person name="Murphy C."/>
            <person name="Neiman D."/>
            <person name="Pearson M."/>
            <person name="Priest M."/>
            <person name="Roberts A."/>
            <person name="Saif S."/>
            <person name="Shea T."/>
            <person name="Shenoy N."/>
            <person name="Sisk P."/>
            <person name="Stolte C."/>
            <person name="Sykes S."/>
            <person name="Wortman J."/>
            <person name="Nusbaum C."/>
            <person name="Birren B."/>
        </authorList>
    </citation>
    <scope>NUCLEOTIDE SEQUENCE</scope>
    <source>
        <strain evidence="2">26406</strain>
    </source>
</reference>
<organism evidence="2">
    <name type="scientific">Fusarium oxysporum f. sp. melonis 26406</name>
    <dbReference type="NCBI Taxonomy" id="1089452"/>
    <lineage>
        <taxon>Eukaryota</taxon>
        <taxon>Fungi</taxon>
        <taxon>Dikarya</taxon>
        <taxon>Ascomycota</taxon>
        <taxon>Pezizomycotina</taxon>
        <taxon>Sordariomycetes</taxon>
        <taxon>Hypocreomycetidae</taxon>
        <taxon>Hypocreales</taxon>
        <taxon>Nectriaceae</taxon>
        <taxon>Fusarium</taxon>
        <taxon>Fusarium oxysporum species complex</taxon>
    </lineage>
</organism>
<dbReference type="PANTHER" id="PTHR46599">
    <property type="entry name" value="PIGGYBAC TRANSPOSABLE ELEMENT-DERIVED PROTEIN 4"/>
    <property type="match status" value="1"/>
</dbReference>
<dbReference type="Pfam" id="PF13843">
    <property type="entry name" value="DDE_Tnp_1_7"/>
    <property type="match status" value="1"/>
</dbReference>
<reference evidence="2" key="2">
    <citation type="submission" date="2012-05" db="EMBL/GenBank/DDBJ databases">
        <title>Annotation of the Genome Sequence of Fusarium oxysporum f. sp. melonis 26406.</title>
        <authorList>
            <consortium name="The Broad Institute Genomics Platform"/>
            <person name="Ma L.-J."/>
            <person name="Corby-Kistler H."/>
            <person name="Broz K."/>
            <person name="Gale L.R."/>
            <person name="Jonkers W."/>
            <person name="O'Donnell K."/>
            <person name="Ploetz R."/>
            <person name="Steinberg C."/>
            <person name="Schwartz D.C."/>
            <person name="VanEtten H."/>
            <person name="Zhou S."/>
            <person name="Young S.K."/>
            <person name="Zeng Q."/>
            <person name="Gargeya S."/>
            <person name="Fitzgerald M."/>
            <person name="Abouelleil A."/>
            <person name="Alvarado L."/>
            <person name="Chapman S.B."/>
            <person name="Gainer-Dewar J."/>
            <person name="Goldberg J."/>
            <person name="Griggs A."/>
            <person name="Gujja S."/>
            <person name="Hansen M."/>
            <person name="Howarth C."/>
            <person name="Imamovic A."/>
            <person name="Ireland A."/>
            <person name="Larimer J."/>
            <person name="McCowan C."/>
            <person name="Murphy C."/>
            <person name="Pearson M."/>
            <person name="Poon T.W."/>
            <person name="Priest M."/>
            <person name="Roberts A."/>
            <person name="Saif S."/>
            <person name="Shea T."/>
            <person name="Sykes S."/>
            <person name="Wortman J."/>
            <person name="Nusbaum C."/>
            <person name="Birren B."/>
        </authorList>
    </citation>
    <scope>NUCLEOTIDE SEQUENCE</scope>
    <source>
        <strain evidence="2">26406</strain>
    </source>
</reference>
<dbReference type="PANTHER" id="PTHR46599:SF3">
    <property type="entry name" value="PIGGYBAC TRANSPOSABLE ELEMENT-DERIVED PROTEIN 4"/>
    <property type="match status" value="1"/>
</dbReference>
<dbReference type="EMBL" id="JH659395">
    <property type="protein sequence ID" value="EXK25554.1"/>
    <property type="molecule type" value="Genomic_DNA"/>
</dbReference>
<dbReference type="HOGENOM" id="CLU_022617_0_2_1"/>
<accession>W9Z1A3</accession>
<evidence type="ECO:0000313" key="2">
    <source>
        <dbReference type="EMBL" id="EXK25554.1"/>
    </source>
</evidence>
<feature type="domain" description="PiggyBac transposable element-derived protein" evidence="1">
    <location>
        <begin position="102"/>
        <end position="259"/>
    </location>
</feature>
<dbReference type="VEuPathDB" id="FungiDB:FOMG_17796"/>
<evidence type="ECO:0000259" key="1">
    <source>
        <dbReference type="Pfam" id="PF13843"/>
    </source>
</evidence>
<dbReference type="AlphaFoldDB" id="W9Z1A3"/>
<sequence length="490" mass="56762">MTPALAEVHGVTWRTKGINPTHFIIHFFFFIPYGLMASQQASDLAVNAYDDSCIVVANSRREQPADNTCRPIKVPDPSRGYRFRPLKLPIRAPKITALPQEPLLLFQQFVPLSLVESWACYTNSWASHVLEEARCGRRTLKPQSRLFQWKSTSAAEIYIWIAIFIYMRLHTYKQIKDYWKASTLGKQRPLYPITKWMTYTRFQLLSRNLRLFDHTTIDKEASIEDYSRTFIRVRSWSDHIQQASLDFYSPGTSIVIDESRQNCGFHEPLVKLKKVDNTAAADLEFNYLTAVPTKDNLVNQIIWKDNALVLFLSTVFTGVERVDRKRKRPITDQPSARPIKRFFGAEPVKVISIPSIAAIYNEQMNAVDQGYQRRAYWSPDRRVRRGSWKALAWDFLLEIALINSFILQLKGQPQWKPIKSQADWRQHIVDSLIAKYQPDSQSRQRFRTGDEFTPVTLHNWVRNKNPSPCKACKGIRVGEGQPQPLQANTN</sequence>